<comment type="caution">
    <text evidence="2">The sequence shown here is derived from an EMBL/GenBank/DDBJ whole genome shotgun (WGS) entry which is preliminary data.</text>
</comment>
<name>A0A420HHH1_9PEZI</name>
<dbReference type="OrthoDB" id="3599542at2759"/>
<sequence>MTDSKMTASQLIDGYIEEKLNSHVTYNTLDSNLWEQFQHDFKDFTIDSLKSATLRSIQNLRDCLLSRGVYVTKDDKRKTIAQAFFECITEDDQHQWTDDEIIQAIDRLDGPFISSKLNNRLNIIIATKNSSFSTPGSKSKIEDENSNPTSQPNAKVPDIDEEIKANKLRNGSNHSESIASRSIGFGKEIANLAKIYTDEQKYSGSSDSIDFKLRIFYDICNRTDVLKEAYSKAFPTMLKRLALDFYYLNDLSKMIFPNAVENLGNFF</sequence>
<dbReference type="EMBL" id="MCBR01019364">
    <property type="protein sequence ID" value="RKF56855.1"/>
    <property type="molecule type" value="Genomic_DNA"/>
</dbReference>
<evidence type="ECO:0000256" key="1">
    <source>
        <dbReference type="SAM" id="MobiDB-lite"/>
    </source>
</evidence>
<evidence type="ECO:0000313" key="2">
    <source>
        <dbReference type="EMBL" id="RKF56855.1"/>
    </source>
</evidence>
<protein>
    <submittedName>
        <fullName evidence="2">Uncharacterized protein</fullName>
    </submittedName>
</protein>
<reference evidence="2 3" key="1">
    <citation type="journal article" date="2018" name="BMC Genomics">
        <title>Comparative genome analyses reveal sequence features reflecting distinct modes of host-adaptation between dicot and monocot powdery mildew.</title>
        <authorList>
            <person name="Wu Y."/>
            <person name="Ma X."/>
            <person name="Pan Z."/>
            <person name="Kale S.D."/>
            <person name="Song Y."/>
            <person name="King H."/>
            <person name="Zhang Q."/>
            <person name="Presley C."/>
            <person name="Deng X."/>
            <person name="Wei C.I."/>
            <person name="Xiao S."/>
        </authorList>
    </citation>
    <scope>NUCLEOTIDE SEQUENCE [LARGE SCALE GENOMIC DNA]</scope>
    <source>
        <strain evidence="2">UCSC1</strain>
    </source>
</reference>
<feature type="region of interest" description="Disordered" evidence="1">
    <location>
        <begin position="131"/>
        <end position="156"/>
    </location>
</feature>
<proteinExistence type="predicted"/>
<organism evidence="2 3">
    <name type="scientific">Golovinomyces cichoracearum</name>
    <dbReference type="NCBI Taxonomy" id="62708"/>
    <lineage>
        <taxon>Eukaryota</taxon>
        <taxon>Fungi</taxon>
        <taxon>Dikarya</taxon>
        <taxon>Ascomycota</taxon>
        <taxon>Pezizomycotina</taxon>
        <taxon>Leotiomycetes</taxon>
        <taxon>Erysiphales</taxon>
        <taxon>Erysiphaceae</taxon>
        <taxon>Golovinomyces</taxon>
    </lineage>
</organism>
<dbReference type="Proteomes" id="UP000285405">
    <property type="component" value="Unassembled WGS sequence"/>
</dbReference>
<gene>
    <name evidence="2" type="ORF">GcC1_193027</name>
</gene>
<dbReference type="AlphaFoldDB" id="A0A420HHH1"/>
<evidence type="ECO:0000313" key="3">
    <source>
        <dbReference type="Proteomes" id="UP000285405"/>
    </source>
</evidence>
<accession>A0A420HHH1</accession>